<evidence type="ECO:0000256" key="4">
    <source>
        <dbReference type="ARBA" id="ARBA00023014"/>
    </source>
</evidence>
<feature type="domain" description="ATPase BadF/BadG/BcrA/BcrD type" evidence="5">
    <location>
        <begin position="8"/>
        <end position="258"/>
    </location>
</feature>
<evidence type="ECO:0000313" key="8">
    <source>
        <dbReference type="Proteomes" id="UP001595916"/>
    </source>
</evidence>
<evidence type="ECO:0000259" key="6">
    <source>
        <dbReference type="Pfam" id="PF09989"/>
    </source>
</evidence>
<dbReference type="Pfam" id="PF01869">
    <property type="entry name" value="BcrAD_BadFG"/>
    <property type="match status" value="2"/>
</dbReference>
<keyword evidence="2" id="KW-0479">Metal-binding</keyword>
<protein>
    <submittedName>
        <fullName evidence="7">Acyl-CoA dehydratase activase-related protein</fullName>
    </submittedName>
</protein>
<dbReference type="CDD" id="cd24035">
    <property type="entry name" value="ASKHA_NBD_O66634-like_rpt2"/>
    <property type="match status" value="1"/>
</dbReference>
<dbReference type="CDD" id="cd24034">
    <property type="entry name" value="ASKHA_NBD_O66634-like_rpt1"/>
    <property type="match status" value="1"/>
</dbReference>
<dbReference type="EMBL" id="JBHSHL010000030">
    <property type="protein sequence ID" value="MFC4805002.1"/>
    <property type="molecule type" value="Genomic_DNA"/>
</dbReference>
<accession>A0ABV9QKP1</accession>
<dbReference type="InterPro" id="IPR043129">
    <property type="entry name" value="ATPase_NBD"/>
</dbReference>
<dbReference type="InterPro" id="IPR002731">
    <property type="entry name" value="ATPase_BadF"/>
</dbReference>
<sequence length="1421" mass="158212">MFNNSLRVGVDVGSTTVKIVVMNLNDGVLFKEYRRHFSDVKSTIKELFVECEKRIGQQPILISITGSGGLSICEELGIEFVQEVIACTKTVEMLIPQTDVAIELGGEDAKITYFSDSLEQRMNGSCAGGTGAFIDQMATLMKTDASGLNELAKKYKVIYPIASRCGVFAKTDIQPLLNEGALKEDIAVSIFQAVVNQTISGLACGKPIRGNVAFLGGPLYFLSSLRERFIETLGLSEEQVIFPEDPQLFVAMGAAYLAGEHKTDPTTIGDLLIRLETMGEDTVKRSNILPALFENERELEEFRLRHSKHRVETAELSEAKGGLYLGIDAGSTTSKCALIDEDGKLVFSHYGSNEGEPLELCISMLKRIYESLPESAYIANSAITGYGEKLIQAALGIDIGEVETIAHYKAAKYFEPEVNFIIDIGGQDMKAIHIKEGVVDSILLNEACSSGCGSFIESFAHSLKMPVKEFAKEALLSGKPIDLGSRCTVFMNSKVKQSQKEGAALGDISAGLSYSVIKNALYKVIKLRNPESLGKRVVAQGGTFYNEAVLRAFEMETGLDVIRPDIAGIMGAFGAALIAKERYRKGDKTSLLPKEKLGVLRQDKTFRHCGLCANNCLLTVTSFGDERRFVSGNRCERGAGIQQVKEERIDLFDYKYKRVFAYKSLSEEEAKYGEVGMPRVLNLYENYPLWHTVFTNLGFRVVLSAKSNKDIFNKGLESIPSEAACYPAKIVHGHIKQLIERGISFIFYPSVNYELKEFHVIGNHYNCPVVNSYPEVIRNNMEEVAKIRYANPFINLNSKKSIEDALVSVLNFTDLTRKQIREAVDKGILELYRFKNDIRRKGEETVEQLKREGKKGIVLCGRPYHIDPEINHGMVSVITQEGFAVLTEDSVAHLGVLEEPLRVVDQWTYHSRLYRAASFVASQDNLELIQITSFGCGLDAVTTDQVSEILEKKQKLYTLIKIDEGSNLGAVRIRIRSLKASIEERGLQTRRVEQEKKTSLKKVFTKEMKKTHTILCPQMSPIHFQFMEDALLEDGYRIEVLPSVDKAAVDEGLKYVNNDACFPSIIVIGQMMAALKSGKYDLDNTSLIISQTGGACRATNYIAFIRKALKDSGMEQVPVISLSASGIEENPGFKLTLKTLNKIVIGMIYGDLFMKVLYQVRPYEKIEGSANRLYEWWLIRCKKNVRSGNLLEFKKNVDGIVRDFDNLALVKKEIPKVGIVGEILVKFHPTANNDLVNEIEKEGAQVIMPELINFFLYSLYNQDFKHTNLGMSGTTKFNATMAIKIIEAYRNPVRKALRESKRFVPPESIREMALISDDVVSRGNQAGEGWLLTAEMIELIRNGVNNIVCVQPFACLPNHITGRGAIKKIKSLYPKANIVAIDYDPGASEVNQVNRIKLMLTNAKKALLELGKPYEAGKEPV</sequence>
<reference evidence="8" key="1">
    <citation type="journal article" date="2019" name="Int. J. Syst. Evol. Microbiol.">
        <title>The Global Catalogue of Microorganisms (GCM) 10K type strain sequencing project: providing services to taxonomists for standard genome sequencing and annotation.</title>
        <authorList>
            <consortium name="The Broad Institute Genomics Platform"/>
            <consortium name="The Broad Institute Genome Sequencing Center for Infectious Disease"/>
            <person name="Wu L."/>
            <person name="Ma J."/>
        </authorList>
    </citation>
    <scope>NUCLEOTIDE SEQUENCE [LARGE SCALE GENOMIC DNA]</scope>
    <source>
        <strain evidence="8">CCUG 46385</strain>
    </source>
</reference>
<dbReference type="PANTHER" id="PTHR32329:SF4">
    <property type="entry name" value="ACTIVATOR OF 2-HYDROXYACYL-COA DEHYDRATASE"/>
    <property type="match status" value="1"/>
</dbReference>
<evidence type="ECO:0000259" key="5">
    <source>
        <dbReference type="Pfam" id="PF01869"/>
    </source>
</evidence>
<dbReference type="InterPro" id="IPR018709">
    <property type="entry name" value="CoA_activase_DUF2229"/>
</dbReference>
<name>A0ABV9QKP1_9FIRM</name>
<feature type="domain" description="DUF2229" evidence="6">
    <location>
        <begin position="675"/>
        <end position="891"/>
    </location>
</feature>
<keyword evidence="3" id="KW-0408">Iron</keyword>
<evidence type="ECO:0000256" key="3">
    <source>
        <dbReference type="ARBA" id="ARBA00023004"/>
    </source>
</evidence>
<dbReference type="InterPro" id="IPR008275">
    <property type="entry name" value="CoA_E_activase_dom"/>
</dbReference>
<evidence type="ECO:0000256" key="2">
    <source>
        <dbReference type="ARBA" id="ARBA00022723"/>
    </source>
</evidence>
<dbReference type="NCBIfam" id="TIGR00241">
    <property type="entry name" value="CoA_E_activ"/>
    <property type="match status" value="1"/>
</dbReference>
<keyword evidence="8" id="KW-1185">Reference proteome</keyword>
<feature type="domain" description="ATPase BadF/BadG/BcrA/BcrD type" evidence="5">
    <location>
        <begin position="325"/>
        <end position="579"/>
    </location>
</feature>
<keyword evidence="4" id="KW-0411">Iron-sulfur</keyword>
<dbReference type="Proteomes" id="UP001595916">
    <property type="component" value="Unassembled WGS sequence"/>
</dbReference>
<dbReference type="SUPFAM" id="SSF53067">
    <property type="entry name" value="Actin-like ATPase domain"/>
    <property type="match status" value="2"/>
</dbReference>
<evidence type="ECO:0000256" key="1">
    <source>
        <dbReference type="ARBA" id="ARBA00001966"/>
    </source>
</evidence>
<evidence type="ECO:0000313" key="7">
    <source>
        <dbReference type="EMBL" id="MFC4805002.1"/>
    </source>
</evidence>
<dbReference type="Gene3D" id="3.30.420.40">
    <property type="match status" value="4"/>
</dbReference>
<dbReference type="InterPro" id="IPR051805">
    <property type="entry name" value="Dehydratase_Activator_Redct"/>
</dbReference>
<dbReference type="Pfam" id="PF09989">
    <property type="entry name" value="DUF2229"/>
    <property type="match status" value="1"/>
</dbReference>
<dbReference type="PANTHER" id="PTHR32329">
    <property type="entry name" value="BIFUNCTIONAL PROTEIN [INCLUDES 2-HYDROXYACYL-COA DEHYDRATASE (N-TER) AND ITS ACTIVATOR DOMAIN (C_TERM)-RELATED"/>
    <property type="match status" value="1"/>
</dbReference>
<gene>
    <name evidence="7" type="ORF">ACFO4R_07900</name>
</gene>
<comment type="cofactor">
    <cofactor evidence="1">
        <name>[4Fe-4S] cluster</name>
        <dbReference type="ChEBI" id="CHEBI:49883"/>
    </cofactor>
</comment>
<dbReference type="RefSeq" id="WP_379788539.1">
    <property type="nucleotide sequence ID" value="NZ_JBHSHL010000030.1"/>
</dbReference>
<comment type="caution">
    <text evidence="7">The sequence shown here is derived from an EMBL/GenBank/DDBJ whole genome shotgun (WGS) entry which is preliminary data.</text>
</comment>
<organism evidence="7 8">
    <name type="scientific">Filifactor villosus</name>
    <dbReference type="NCBI Taxonomy" id="29374"/>
    <lineage>
        <taxon>Bacteria</taxon>
        <taxon>Bacillati</taxon>
        <taxon>Bacillota</taxon>
        <taxon>Clostridia</taxon>
        <taxon>Peptostreptococcales</taxon>
        <taxon>Filifactoraceae</taxon>
        <taxon>Filifactor</taxon>
    </lineage>
</organism>
<proteinExistence type="predicted"/>